<evidence type="ECO:0000256" key="6">
    <source>
        <dbReference type="ARBA" id="ARBA00023242"/>
    </source>
</evidence>
<evidence type="ECO:0000256" key="3">
    <source>
        <dbReference type="ARBA" id="ARBA00023015"/>
    </source>
</evidence>
<protein>
    <submittedName>
        <fullName evidence="10">G-box-binding factor 1-like</fullName>
    </submittedName>
</protein>
<dbReference type="GO" id="GO:0003700">
    <property type="term" value="F:DNA-binding transcription factor activity"/>
    <property type="evidence" value="ECO:0007669"/>
    <property type="project" value="InterPro"/>
</dbReference>
<reference evidence="10 11" key="1">
    <citation type="submission" date="2019-09" db="EMBL/GenBank/DDBJ databases">
        <authorList>
            <person name="Ou C."/>
        </authorList>
    </citation>
    <scope>NUCLEOTIDE SEQUENCE [LARGE SCALE GENOMIC DNA]</scope>
    <source>
        <strain evidence="10">S2</strain>
        <tissue evidence="10">Leaf</tissue>
    </source>
</reference>
<dbReference type="SMART" id="SM00338">
    <property type="entry name" value="BRLZ"/>
    <property type="match status" value="1"/>
</dbReference>
<comment type="caution">
    <text evidence="10">The sequence shown here is derived from an EMBL/GenBank/DDBJ whole genome shotgun (WGS) entry which is preliminary data.</text>
</comment>
<dbReference type="InterPro" id="IPR044827">
    <property type="entry name" value="GBF-like"/>
</dbReference>
<evidence type="ECO:0000313" key="10">
    <source>
        <dbReference type="EMBL" id="KAB2631833.1"/>
    </source>
</evidence>
<dbReference type="Proteomes" id="UP000327157">
    <property type="component" value="Unassembled WGS sequence"/>
</dbReference>
<dbReference type="PROSITE" id="PS00036">
    <property type="entry name" value="BZIP_BASIC"/>
    <property type="match status" value="1"/>
</dbReference>
<accession>A0A5N5HYA5</accession>
<dbReference type="PANTHER" id="PTHR45967:SF20">
    <property type="entry name" value="G-BOX-BINDING FACTOR 1"/>
    <property type="match status" value="1"/>
</dbReference>
<reference evidence="10 11" key="2">
    <citation type="submission" date="2019-11" db="EMBL/GenBank/DDBJ databases">
        <title>A de novo genome assembly of a pear dwarfing rootstock.</title>
        <authorList>
            <person name="Wang F."/>
            <person name="Wang J."/>
            <person name="Li S."/>
            <person name="Zhang Y."/>
            <person name="Fang M."/>
            <person name="Ma L."/>
            <person name="Zhao Y."/>
            <person name="Jiang S."/>
        </authorList>
    </citation>
    <scope>NUCLEOTIDE SEQUENCE [LARGE SCALE GENOMIC DNA]</scope>
    <source>
        <strain evidence="10">S2</strain>
        <tissue evidence="10">Leaf</tissue>
    </source>
</reference>
<dbReference type="PANTHER" id="PTHR45967">
    <property type="entry name" value="G-BOX-BINDING FACTOR 3-RELATED"/>
    <property type="match status" value="1"/>
</dbReference>
<feature type="domain" description="BZIP" evidence="9">
    <location>
        <begin position="226"/>
        <end position="289"/>
    </location>
</feature>
<dbReference type="EMBL" id="SMOL01000137">
    <property type="protein sequence ID" value="KAB2631833.1"/>
    <property type="molecule type" value="Genomic_DNA"/>
</dbReference>
<dbReference type="InterPro" id="IPR046347">
    <property type="entry name" value="bZIP_sf"/>
</dbReference>
<dbReference type="FunFam" id="1.20.5.170:FF:000063">
    <property type="entry name" value="G-box binding factor 3"/>
    <property type="match status" value="1"/>
</dbReference>
<organism evidence="10 11">
    <name type="scientific">Pyrus ussuriensis x Pyrus communis</name>
    <dbReference type="NCBI Taxonomy" id="2448454"/>
    <lineage>
        <taxon>Eukaryota</taxon>
        <taxon>Viridiplantae</taxon>
        <taxon>Streptophyta</taxon>
        <taxon>Embryophyta</taxon>
        <taxon>Tracheophyta</taxon>
        <taxon>Spermatophyta</taxon>
        <taxon>Magnoliopsida</taxon>
        <taxon>eudicotyledons</taxon>
        <taxon>Gunneridae</taxon>
        <taxon>Pentapetalae</taxon>
        <taxon>rosids</taxon>
        <taxon>fabids</taxon>
        <taxon>Rosales</taxon>
        <taxon>Rosaceae</taxon>
        <taxon>Amygdaloideae</taxon>
        <taxon>Maleae</taxon>
        <taxon>Pyrus</taxon>
    </lineage>
</organism>
<feature type="transmembrane region" description="Helical" evidence="8">
    <location>
        <begin position="99"/>
        <end position="119"/>
    </location>
</feature>
<dbReference type="InterPro" id="IPR004827">
    <property type="entry name" value="bZIP"/>
</dbReference>
<comment type="subcellular location">
    <subcellularLocation>
        <location evidence="1">Nucleus</location>
    </subcellularLocation>
</comment>
<dbReference type="InterPro" id="IPR045314">
    <property type="entry name" value="bZIP_plant_GBF1"/>
</dbReference>
<sequence>MRRVSPSVVVFVDGEGMGDSGTTSFRRNFVSGLERIPPWREVFQGAGMRAMELSQIQDYMRLKKNFPAWCDATLNPLPFLSLSIVLCYVILYVVTPTPFIGGCCSVGIGIPVYCTCKAIERKDRIAQEKWLLYWAGWKLLITFEYGANKKGSFDKMLADGANAQNSTGAIQASVPGKPVSMPGTNLNIGMDLWNASPAGAGAAKVRGNLSGAPSAGGEHWIQDERELKRQKRKQSNRESARRSRLRKQAECEELQARVEVLSNENHSLREELHRLSEECEKLTSENTNIKEELTRVCGPDLVANLEQQPGGGEGNI</sequence>
<keyword evidence="6" id="KW-0539">Nucleus</keyword>
<dbReference type="OrthoDB" id="1642657at2759"/>
<keyword evidence="11" id="KW-1185">Reference proteome</keyword>
<dbReference type="GO" id="GO:0005634">
    <property type="term" value="C:nucleus"/>
    <property type="evidence" value="ECO:0007669"/>
    <property type="project" value="UniProtKB-SubCell"/>
</dbReference>
<evidence type="ECO:0000256" key="5">
    <source>
        <dbReference type="ARBA" id="ARBA00023163"/>
    </source>
</evidence>
<feature type="compositionally biased region" description="Basic and acidic residues" evidence="7">
    <location>
        <begin position="235"/>
        <end position="246"/>
    </location>
</feature>
<keyword evidence="8" id="KW-1133">Transmembrane helix</keyword>
<dbReference type="CDD" id="cd14702">
    <property type="entry name" value="bZIP_plant_GBF1"/>
    <property type="match status" value="1"/>
</dbReference>
<evidence type="ECO:0000256" key="7">
    <source>
        <dbReference type="SAM" id="MobiDB-lite"/>
    </source>
</evidence>
<dbReference type="Gene3D" id="1.20.5.170">
    <property type="match status" value="1"/>
</dbReference>
<dbReference type="AlphaFoldDB" id="A0A5N5HYA5"/>
<comment type="similarity">
    <text evidence="2">Belongs to the bZIP family.</text>
</comment>
<evidence type="ECO:0000256" key="8">
    <source>
        <dbReference type="SAM" id="Phobius"/>
    </source>
</evidence>
<dbReference type="SUPFAM" id="SSF57959">
    <property type="entry name" value="Leucine zipper domain"/>
    <property type="match status" value="1"/>
</dbReference>
<gene>
    <name evidence="10" type="ORF">D8674_042234</name>
</gene>
<keyword evidence="8" id="KW-0812">Transmembrane</keyword>
<keyword evidence="3" id="KW-0805">Transcription regulation</keyword>
<dbReference type="GO" id="GO:0005737">
    <property type="term" value="C:cytoplasm"/>
    <property type="evidence" value="ECO:0007669"/>
    <property type="project" value="UniProtKB-ARBA"/>
</dbReference>
<dbReference type="PROSITE" id="PS50217">
    <property type="entry name" value="BZIP"/>
    <property type="match status" value="1"/>
</dbReference>
<proteinExistence type="inferred from homology"/>
<evidence type="ECO:0000256" key="1">
    <source>
        <dbReference type="ARBA" id="ARBA00004123"/>
    </source>
</evidence>
<feature type="region of interest" description="Disordered" evidence="7">
    <location>
        <begin position="226"/>
        <end position="246"/>
    </location>
</feature>
<keyword evidence="5" id="KW-0804">Transcription</keyword>
<name>A0A5N5HYA5_9ROSA</name>
<evidence type="ECO:0000259" key="9">
    <source>
        <dbReference type="PROSITE" id="PS50217"/>
    </source>
</evidence>
<evidence type="ECO:0000256" key="2">
    <source>
        <dbReference type="ARBA" id="ARBA00007163"/>
    </source>
</evidence>
<keyword evidence="4" id="KW-0238">DNA-binding</keyword>
<keyword evidence="8" id="KW-0472">Membrane</keyword>
<dbReference type="Pfam" id="PF00170">
    <property type="entry name" value="bZIP_1"/>
    <property type="match status" value="1"/>
</dbReference>
<evidence type="ECO:0000256" key="4">
    <source>
        <dbReference type="ARBA" id="ARBA00023125"/>
    </source>
</evidence>
<evidence type="ECO:0000313" key="11">
    <source>
        <dbReference type="Proteomes" id="UP000327157"/>
    </source>
</evidence>
<dbReference type="GO" id="GO:0000976">
    <property type="term" value="F:transcription cis-regulatory region binding"/>
    <property type="evidence" value="ECO:0007669"/>
    <property type="project" value="UniProtKB-ARBA"/>
</dbReference>